<reference evidence="4 5" key="1">
    <citation type="submission" date="2019-08" db="EMBL/GenBank/DDBJ databases">
        <title>Bacillus genomes from the desert of Cuatro Cienegas, Coahuila.</title>
        <authorList>
            <person name="Olmedo-Alvarez G."/>
        </authorList>
    </citation>
    <scope>NUCLEOTIDE SEQUENCE [LARGE SCALE GENOMIC DNA]</scope>
    <source>
        <strain evidence="4 5">CH128b_4D</strain>
    </source>
</reference>
<dbReference type="EC" id="2.3.2.13" evidence="4"/>
<sequence>MGYLMIEVAGRPVQQVGSLNLESIEEEIAKRMLDTKSVYSYPTMKDLLFELQTRRNMIESAKEMSGTKVVFTTFQYAACNPAYWELTPAGGFRLRPDVRPSEAVQDIYSNSALYAFECATACMIIFYHAVSKSISQSSFDSLFQDIYLYSWHADPDLAINTFYGDHYLPGDVVYFNNPDYSSENPWYRGVNAVVLEDGQFFGHGFGISTADKMIEFLNSVRNPDSSQPAYLSSLVTRLTFTNLMQYGAAQRNRKFKQHIVVHHNKSSISCIRHLSYLNKGLFT</sequence>
<keyword evidence="3 4" id="KW-0012">Acyltransferase</keyword>
<dbReference type="HAMAP" id="MF_00727">
    <property type="entry name" value="Tgl"/>
    <property type="match status" value="1"/>
</dbReference>
<protein>
    <submittedName>
        <fullName evidence="4">Protein-glutamine gamma-glutamyltransferase</fullName>
        <ecNumber evidence="4">2.3.2.13</ecNumber>
    </submittedName>
</protein>
<dbReference type="GO" id="GO:0003810">
    <property type="term" value="F:protein-glutamine gamma-glutamyltransferase activity"/>
    <property type="evidence" value="ECO:0007669"/>
    <property type="project" value="UniProtKB-EC"/>
</dbReference>
<dbReference type="AlphaFoldDB" id="A0A5D4M921"/>
<keyword evidence="1 4" id="KW-0808">Transferase</keyword>
<evidence type="ECO:0000256" key="3">
    <source>
        <dbReference type="ARBA" id="ARBA00023315"/>
    </source>
</evidence>
<accession>A0A5D4M921</accession>
<dbReference type="NCBIfam" id="NF002869">
    <property type="entry name" value="PRK03187.1"/>
    <property type="match status" value="1"/>
</dbReference>
<evidence type="ECO:0000256" key="2">
    <source>
        <dbReference type="ARBA" id="ARBA00022969"/>
    </source>
</evidence>
<dbReference type="InterPro" id="IPR020916">
    <property type="entry name" value="Gln_gamma-glutamylTfrase_bac"/>
</dbReference>
<proteinExistence type="inferred from homology"/>
<dbReference type="Proteomes" id="UP000325182">
    <property type="component" value="Unassembled WGS sequence"/>
</dbReference>
<evidence type="ECO:0000313" key="5">
    <source>
        <dbReference type="Proteomes" id="UP000325182"/>
    </source>
</evidence>
<keyword evidence="2" id="KW-0749">Sporulation</keyword>
<dbReference type="Pfam" id="PF20085">
    <property type="entry name" value="TGL"/>
    <property type="match status" value="1"/>
</dbReference>
<comment type="caution">
    <text evidence="4">The sequence shown here is derived from an EMBL/GenBank/DDBJ whole genome shotgun (WGS) entry which is preliminary data.</text>
</comment>
<gene>
    <name evidence="4" type="ORF">FZC84_16555</name>
</gene>
<dbReference type="GO" id="GO:0030435">
    <property type="term" value="P:sporulation resulting in formation of a cellular spore"/>
    <property type="evidence" value="ECO:0007669"/>
    <property type="project" value="UniProtKB-KW"/>
</dbReference>
<evidence type="ECO:0000313" key="4">
    <source>
        <dbReference type="EMBL" id="TYR97998.1"/>
    </source>
</evidence>
<dbReference type="EMBL" id="VTEG01000014">
    <property type="protein sequence ID" value="TYR97998.1"/>
    <property type="molecule type" value="Genomic_DNA"/>
</dbReference>
<organism evidence="4 5">
    <name type="scientific">Rossellomorea vietnamensis</name>
    <dbReference type="NCBI Taxonomy" id="218284"/>
    <lineage>
        <taxon>Bacteria</taxon>
        <taxon>Bacillati</taxon>
        <taxon>Bacillota</taxon>
        <taxon>Bacilli</taxon>
        <taxon>Bacillales</taxon>
        <taxon>Bacillaceae</taxon>
        <taxon>Rossellomorea</taxon>
    </lineage>
</organism>
<name>A0A5D4M921_9BACI</name>
<evidence type="ECO:0000256" key="1">
    <source>
        <dbReference type="ARBA" id="ARBA00022679"/>
    </source>
</evidence>